<dbReference type="EMBL" id="RBAL01000002">
    <property type="protein sequence ID" value="RKN45815.1"/>
    <property type="molecule type" value="Genomic_DNA"/>
</dbReference>
<comment type="caution">
    <text evidence="1">The sequence shown here is derived from an EMBL/GenBank/DDBJ whole genome shotgun (WGS) entry which is preliminary data.</text>
</comment>
<organism evidence="1 2">
    <name type="scientific">Streptomyces hoynatensis</name>
    <dbReference type="NCBI Taxonomy" id="1141874"/>
    <lineage>
        <taxon>Bacteria</taxon>
        <taxon>Bacillati</taxon>
        <taxon>Actinomycetota</taxon>
        <taxon>Actinomycetes</taxon>
        <taxon>Kitasatosporales</taxon>
        <taxon>Streptomycetaceae</taxon>
        <taxon>Streptomyces</taxon>
    </lineage>
</organism>
<keyword evidence="2" id="KW-1185">Reference proteome</keyword>
<sequence>MASLWSYWRHGGMPKQKFDTVGGMSTYASELTKRNPTAALTADGADTGTLRIDLTWRMRASSDFDRAARPSLWRHPLSVFKPAEVQGHSQGLANVDFDLACLYELKSGAKGVVQSLGGLVGDFNDPPYLKLSGDDRFGSASGESIYVNLDKKDEFKRLLVFVYVYDGVPAFARADVVVTLVAADGKNIEIGLTDRSTQARSCAVALIEPHKGHLVARREVRYVYGFQSEIDRLYGWGMSWGRGRKPSRLRA</sequence>
<name>A0A3A9ZCB1_9ACTN</name>
<dbReference type="OrthoDB" id="2079357at2"/>
<evidence type="ECO:0000313" key="2">
    <source>
        <dbReference type="Proteomes" id="UP000272474"/>
    </source>
</evidence>
<dbReference type="AlphaFoldDB" id="A0A3A9ZCB1"/>
<dbReference type="RefSeq" id="WP_120675893.1">
    <property type="nucleotide sequence ID" value="NZ_RBAL01000002.1"/>
</dbReference>
<proteinExistence type="predicted"/>
<protein>
    <submittedName>
        <fullName evidence="1">Tellurium resistance</fullName>
    </submittedName>
</protein>
<dbReference type="CDD" id="cd06974">
    <property type="entry name" value="TerD_like"/>
    <property type="match status" value="1"/>
</dbReference>
<gene>
    <name evidence="1" type="ORF">D7294_05025</name>
</gene>
<accession>A0A3A9ZCB1</accession>
<dbReference type="InterPro" id="IPR003325">
    <property type="entry name" value="TerD"/>
</dbReference>
<evidence type="ECO:0000313" key="1">
    <source>
        <dbReference type="EMBL" id="RKN45815.1"/>
    </source>
</evidence>
<dbReference type="Proteomes" id="UP000272474">
    <property type="component" value="Unassembled WGS sequence"/>
</dbReference>
<reference evidence="1 2" key="1">
    <citation type="journal article" date="2014" name="Int. J. Syst. Evol. Microbiol.">
        <title>Streptomyces hoynatensis sp. nov., isolated from deep marine sediment.</title>
        <authorList>
            <person name="Veyisoglu A."/>
            <person name="Sahin N."/>
        </authorList>
    </citation>
    <scope>NUCLEOTIDE SEQUENCE [LARGE SCALE GENOMIC DNA]</scope>
    <source>
        <strain evidence="1 2">KCTC 29097</strain>
    </source>
</reference>